<dbReference type="SUPFAM" id="SSF81336">
    <property type="entry name" value="F1F0 ATP synthase subunit A"/>
    <property type="match status" value="1"/>
</dbReference>
<dbReference type="PANTHER" id="PTHR11410:SF0">
    <property type="entry name" value="ATP SYNTHASE SUBUNIT A"/>
    <property type="match status" value="1"/>
</dbReference>
<evidence type="ECO:0000313" key="14">
    <source>
        <dbReference type="EMBL" id="QEK39675.1"/>
    </source>
</evidence>
<evidence type="ECO:0000256" key="11">
    <source>
        <dbReference type="ARBA" id="ARBA00023310"/>
    </source>
</evidence>
<comment type="similarity">
    <text evidence="2 12 13">Belongs to the ATPase A chain family.</text>
</comment>
<keyword evidence="10 12" id="KW-0472">Membrane</keyword>
<evidence type="ECO:0000256" key="6">
    <source>
        <dbReference type="ARBA" id="ARBA00022692"/>
    </source>
</evidence>
<dbReference type="HAMAP" id="MF_01393">
    <property type="entry name" value="ATP_synth_a_bact"/>
    <property type="match status" value="1"/>
</dbReference>
<evidence type="ECO:0000256" key="9">
    <source>
        <dbReference type="ARBA" id="ARBA00023065"/>
    </source>
</evidence>
<dbReference type="GO" id="GO:0005886">
    <property type="term" value="C:plasma membrane"/>
    <property type="evidence" value="ECO:0007669"/>
    <property type="project" value="UniProtKB-SubCell"/>
</dbReference>
<dbReference type="OrthoDB" id="9809130at2"/>
<dbReference type="InterPro" id="IPR045083">
    <property type="entry name" value="ATP_synth_F0_asu_bact/mt"/>
</dbReference>
<protein>
    <recommendedName>
        <fullName evidence="12 13">ATP synthase subunit a</fullName>
    </recommendedName>
    <alternativeName>
        <fullName evidence="12">ATP synthase F0 sector subunit a</fullName>
    </alternativeName>
    <alternativeName>
        <fullName evidence="12">F-ATPase subunit 6</fullName>
    </alternativeName>
</protein>
<dbReference type="InterPro" id="IPR023011">
    <property type="entry name" value="ATP_synth_F0_asu_AS"/>
</dbReference>
<proteinExistence type="inferred from homology"/>
<dbReference type="RefSeq" id="WP_148952036.1">
    <property type="nucleotide sequence ID" value="NZ_CP043312.1"/>
</dbReference>
<keyword evidence="5 12" id="KW-0138">CF(0)</keyword>
<sequence length="242" mass="26796">MDHSPLEQFKVIQLMKLSAFGLDFSLTNAAAFLILATVSWTMLLLFAMRKASLIPSNKQVLVELVYNFVCDMLQSTAGHKGKKFVPLIFSIFAFVLACNSIGMIPCSFATTSHIAITFTMASIIFIIVSAVGIFSHGWKFFKLFLPSGCPWWISPILIVIELFSFLSRPFSLALRLAANVTSGHVLLHIVAWGTANVLIAIKFFPFLLLAFLMCLEFGVAILQAYIFSVLSCVYLGDVLNLH</sequence>
<dbReference type="PRINTS" id="PR00123">
    <property type="entry name" value="ATPASEA"/>
</dbReference>
<dbReference type="CDD" id="cd00310">
    <property type="entry name" value="ATP-synt_Fo_a_6"/>
    <property type="match status" value="1"/>
</dbReference>
<organism evidence="14 15">
    <name type="scientific">Candidatus Sneabacter namystus</name>
    <dbReference type="NCBI Taxonomy" id="2601646"/>
    <lineage>
        <taxon>Bacteria</taxon>
        <taxon>Pseudomonadati</taxon>
        <taxon>Pseudomonadota</taxon>
        <taxon>Alphaproteobacteria</taxon>
        <taxon>Rickettsiales</taxon>
        <taxon>Rickettsiaceae</taxon>
        <taxon>Rickettsieae</taxon>
        <taxon>Candidatus Sneabacter</taxon>
    </lineage>
</organism>
<feature type="transmembrane region" description="Helical" evidence="12">
    <location>
        <begin position="186"/>
        <end position="210"/>
    </location>
</feature>
<keyword evidence="3 12" id="KW-0813">Transport</keyword>
<feature type="transmembrane region" description="Helical" evidence="12">
    <location>
        <begin position="29"/>
        <end position="48"/>
    </location>
</feature>
<dbReference type="PROSITE" id="PS00449">
    <property type="entry name" value="ATPASE_A"/>
    <property type="match status" value="1"/>
</dbReference>
<keyword evidence="6 12" id="KW-0812">Transmembrane</keyword>
<dbReference type="GO" id="GO:0045259">
    <property type="term" value="C:proton-transporting ATP synthase complex"/>
    <property type="evidence" value="ECO:0007669"/>
    <property type="project" value="UniProtKB-KW"/>
</dbReference>
<evidence type="ECO:0000256" key="1">
    <source>
        <dbReference type="ARBA" id="ARBA00004141"/>
    </source>
</evidence>
<dbReference type="NCBIfam" id="TIGR01131">
    <property type="entry name" value="ATP_synt_6_or_A"/>
    <property type="match status" value="1"/>
</dbReference>
<gene>
    <name evidence="12" type="primary">atpB</name>
    <name evidence="14" type="ORF">FZC37_01875</name>
</gene>
<evidence type="ECO:0000256" key="2">
    <source>
        <dbReference type="ARBA" id="ARBA00006810"/>
    </source>
</evidence>
<evidence type="ECO:0000256" key="3">
    <source>
        <dbReference type="ARBA" id="ARBA00022448"/>
    </source>
</evidence>
<accession>A0A5C0UHN3</accession>
<name>A0A5C0UHN3_9RICK</name>
<dbReference type="AlphaFoldDB" id="A0A5C0UHN3"/>
<feature type="transmembrane region" description="Helical" evidence="12">
    <location>
        <begin position="143"/>
        <end position="166"/>
    </location>
</feature>
<keyword evidence="9 12" id="KW-0406">Ion transport</keyword>
<dbReference type="InterPro" id="IPR035908">
    <property type="entry name" value="F0_ATP_A_sf"/>
</dbReference>
<keyword evidence="15" id="KW-1185">Reference proteome</keyword>
<keyword evidence="8 12" id="KW-1133">Transmembrane helix</keyword>
<dbReference type="Proteomes" id="UP000323844">
    <property type="component" value="Chromosome"/>
</dbReference>
<feature type="transmembrane region" description="Helical" evidence="12">
    <location>
        <begin position="217"/>
        <end position="236"/>
    </location>
</feature>
<evidence type="ECO:0000256" key="5">
    <source>
        <dbReference type="ARBA" id="ARBA00022547"/>
    </source>
</evidence>
<dbReference type="PANTHER" id="PTHR11410">
    <property type="entry name" value="ATP SYNTHASE SUBUNIT A"/>
    <property type="match status" value="1"/>
</dbReference>
<dbReference type="Pfam" id="PF00119">
    <property type="entry name" value="ATP-synt_A"/>
    <property type="match status" value="1"/>
</dbReference>
<feature type="transmembrane region" description="Helical" evidence="12">
    <location>
        <begin position="114"/>
        <end position="134"/>
    </location>
</feature>
<evidence type="ECO:0000256" key="13">
    <source>
        <dbReference type="RuleBase" id="RU000483"/>
    </source>
</evidence>
<keyword evidence="7 12" id="KW-0375">Hydrogen ion transport</keyword>
<keyword evidence="4 12" id="KW-1003">Cell membrane</keyword>
<reference evidence="14 15" key="1">
    <citation type="submission" date="2019-08" db="EMBL/GenBank/DDBJ databases">
        <title>Highly reduced genomes of protist endosymbionts show evolutionary convergence.</title>
        <authorList>
            <person name="George E."/>
            <person name="Husnik F."/>
            <person name="Tashyreva D."/>
            <person name="Prokopchuk G."/>
            <person name="Horak A."/>
            <person name="Kwong W.K."/>
            <person name="Lukes J."/>
            <person name="Keeling P.J."/>
        </authorList>
    </citation>
    <scope>NUCLEOTIDE SEQUENCE [LARGE SCALE GENOMIC DNA]</scope>
    <source>
        <strain evidence="14">1621</strain>
    </source>
</reference>
<evidence type="ECO:0000313" key="15">
    <source>
        <dbReference type="Proteomes" id="UP000323844"/>
    </source>
</evidence>
<evidence type="ECO:0000256" key="4">
    <source>
        <dbReference type="ARBA" id="ARBA00022475"/>
    </source>
</evidence>
<evidence type="ECO:0000256" key="10">
    <source>
        <dbReference type="ARBA" id="ARBA00023136"/>
    </source>
</evidence>
<evidence type="ECO:0000256" key="8">
    <source>
        <dbReference type="ARBA" id="ARBA00022989"/>
    </source>
</evidence>
<comment type="subcellular location">
    <subcellularLocation>
        <location evidence="12 13">Cell membrane</location>
        <topology evidence="12 13">Multi-pass membrane protein</topology>
    </subcellularLocation>
    <subcellularLocation>
        <location evidence="1">Membrane</location>
        <topology evidence="1">Multi-pass membrane protein</topology>
    </subcellularLocation>
</comment>
<feature type="transmembrane region" description="Helical" evidence="12">
    <location>
        <begin position="84"/>
        <end position="102"/>
    </location>
</feature>
<comment type="function">
    <text evidence="12 13">Key component of the proton channel; it plays a direct role in the translocation of protons across the membrane.</text>
</comment>
<dbReference type="Gene3D" id="1.20.120.220">
    <property type="entry name" value="ATP synthase, F0 complex, subunit A"/>
    <property type="match status" value="1"/>
</dbReference>
<dbReference type="GO" id="GO:0046933">
    <property type="term" value="F:proton-transporting ATP synthase activity, rotational mechanism"/>
    <property type="evidence" value="ECO:0007669"/>
    <property type="project" value="UniProtKB-UniRule"/>
</dbReference>
<dbReference type="InterPro" id="IPR000568">
    <property type="entry name" value="ATP_synth_F0_asu"/>
</dbReference>
<dbReference type="EMBL" id="CP043312">
    <property type="protein sequence ID" value="QEK39675.1"/>
    <property type="molecule type" value="Genomic_DNA"/>
</dbReference>
<dbReference type="NCBIfam" id="NF004482">
    <property type="entry name" value="PRK05815.2-4"/>
    <property type="match status" value="1"/>
</dbReference>
<dbReference type="KEGG" id="snay:FZC37_01875"/>
<keyword evidence="11 12" id="KW-0066">ATP synthesis</keyword>
<evidence type="ECO:0000256" key="7">
    <source>
        <dbReference type="ARBA" id="ARBA00022781"/>
    </source>
</evidence>
<evidence type="ECO:0000256" key="12">
    <source>
        <dbReference type="HAMAP-Rule" id="MF_01393"/>
    </source>
</evidence>